<dbReference type="InterPro" id="IPR004330">
    <property type="entry name" value="FAR1_DNA_bnd_dom"/>
</dbReference>
<protein>
    <submittedName>
        <fullName evidence="4">Protein FAR1-RELATED SEQUENCE 5-like</fullName>
    </submittedName>
</protein>
<proteinExistence type="predicted"/>
<dbReference type="PANTHER" id="PTHR47718">
    <property type="entry name" value="OS01G0519700 PROTEIN"/>
    <property type="match status" value="1"/>
</dbReference>
<keyword evidence="3" id="KW-1185">Reference proteome</keyword>
<sequence>MEFNSEEDAYKFYKKYAFKIDFSVRKDYLNKNKDGVTMSRRCSCCKEGVKRKYECDVMPKRTRKPTKIGCGAKIVIVLLRGTMKYRVHDLILEHNHELHIIQCAYIMSSQRKVSVAQGFQFEISKDTGFSLKQSHEFMGKEAGGMGNMGYTRDDVKRYLRMRRERSLKYGEAGMLIDYNFFRDIVTFDTTYKINKEYRQLGVFVGFNQHKQIVIFGAALMYDETIDSFKWVFGIFLEVMCGKHSSIIRTDQDHAMFFRHFNRVVDDKRYNELIAEYEMRQKLSMVGLSQTPILVHAAETYSPTVFVAL</sequence>
<organism evidence="3 4">
    <name type="scientific">Coffea arabica</name>
    <name type="common">Arabian coffee</name>
    <dbReference type="NCBI Taxonomy" id="13443"/>
    <lineage>
        <taxon>Eukaryota</taxon>
        <taxon>Viridiplantae</taxon>
        <taxon>Streptophyta</taxon>
        <taxon>Embryophyta</taxon>
        <taxon>Tracheophyta</taxon>
        <taxon>Spermatophyta</taxon>
        <taxon>Magnoliopsida</taxon>
        <taxon>eudicotyledons</taxon>
        <taxon>Gunneridae</taxon>
        <taxon>Pentapetalae</taxon>
        <taxon>asterids</taxon>
        <taxon>lamiids</taxon>
        <taxon>Gentianales</taxon>
        <taxon>Rubiaceae</taxon>
        <taxon>Ixoroideae</taxon>
        <taxon>Gardenieae complex</taxon>
        <taxon>Bertiereae - Coffeeae clade</taxon>
        <taxon>Coffeeae</taxon>
        <taxon>Coffea</taxon>
    </lineage>
</organism>
<evidence type="ECO:0000259" key="2">
    <source>
        <dbReference type="Pfam" id="PF10551"/>
    </source>
</evidence>
<reference evidence="4" key="1">
    <citation type="submission" date="2025-08" db="UniProtKB">
        <authorList>
            <consortium name="RefSeq"/>
        </authorList>
    </citation>
    <scope>IDENTIFICATION</scope>
    <source>
        <tissue evidence="4">Leaves</tissue>
    </source>
</reference>
<accession>A0ABM4VMI2</accession>
<dbReference type="PANTHER" id="PTHR47718:SF2">
    <property type="entry name" value="PROTEIN FAR1-RELATED SEQUENCE 5-LIKE"/>
    <property type="match status" value="1"/>
</dbReference>
<dbReference type="Pfam" id="PF03101">
    <property type="entry name" value="FAR1"/>
    <property type="match status" value="1"/>
</dbReference>
<dbReference type="RefSeq" id="XP_071920746.1">
    <property type="nucleotide sequence ID" value="XM_072064645.1"/>
</dbReference>
<dbReference type="InterPro" id="IPR018289">
    <property type="entry name" value="MULE_transposase_dom"/>
</dbReference>
<evidence type="ECO:0000313" key="4">
    <source>
        <dbReference type="RefSeq" id="XP_071920746.1"/>
    </source>
</evidence>
<dbReference type="Pfam" id="PF10551">
    <property type="entry name" value="MULE"/>
    <property type="match status" value="1"/>
</dbReference>
<gene>
    <name evidence="4" type="primary">LOC140014217</name>
</gene>
<name>A0ABM4VMI2_COFAR</name>
<evidence type="ECO:0000259" key="1">
    <source>
        <dbReference type="Pfam" id="PF03101"/>
    </source>
</evidence>
<feature type="domain" description="MULE transposase" evidence="2">
    <location>
        <begin position="184"/>
        <end position="255"/>
    </location>
</feature>
<dbReference type="GeneID" id="140014217"/>
<dbReference type="Proteomes" id="UP001652660">
    <property type="component" value="Chromosome 9c"/>
</dbReference>
<evidence type="ECO:0000313" key="3">
    <source>
        <dbReference type="Proteomes" id="UP001652660"/>
    </source>
</evidence>
<feature type="domain" description="FAR1" evidence="1">
    <location>
        <begin position="11"/>
        <end position="99"/>
    </location>
</feature>